<proteinExistence type="predicted"/>
<dbReference type="OrthoDB" id="3518032at2"/>
<dbReference type="GO" id="GO:0008153">
    <property type="term" value="P:4-aminobenzoate biosynthetic process"/>
    <property type="evidence" value="ECO:0007669"/>
    <property type="project" value="TreeGrafter"/>
</dbReference>
<name>A0A4S4FJH0_9MICO</name>
<dbReference type="GO" id="GO:0005737">
    <property type="term" value="C:cytoplasm"/>
    <property type="evidence" value="ECO:0007669"/>
    <property type="project" value="TreeGrafter"/>
</dbReference>
<dbReference type="PANTHER" id="PTHR11236:SF18">
    <property type="entry name" value="AMINODEOXYCHORISMATE SYNTHASE"/>
    <property type="match status" value="1"/>
</dbReference>
<reference evidence="2 3" key="1">
    <citation type="submission" date="2019-04" db="EMBL/GenBank/DDBJ databases">
        <authorList>
            <person name="Jiang L."/>
        </authorList>
    </citation>
    <scope>NUCLEOTIDE SEQUENCE [LARGE SCALE GENOMIC DNA]</scope>
    <source>
        <strain evidence="2 3">YIM 131853</strain>
    </source>
</reference>
<evidence type="ECO:0000259" key="1">
    <source>
        <dbReference type="Pfam" id="PF00425"/>
    </source>
</evidence>
<evidence type="ECO:0000313" key="2">
    <source>
        <dbReference type="EMBL" id="THG30271.1"/>
    </source>
</evidence>
<protein>
    <submittedName>
        <fullName evidence="2">Anthranilate synthase component I family protein</fullName>
    </submittedName>
</protein>
<dbReference type="InterPro" id="IPR005801">
    <property type="entry name" value="ADC_synthase"/>
</dbReference>
<dbReference type="EMBL" id="SSSM01000005">
    <property type="protein sequence ID" value="THG30271.1"/>
    <property type="molecule type" value="Genomic_DNA"/>
</dbReference>
<gene>
    <name evidence="2" type="ORF">E6C64_15760</name>
</gene>
<dbReference type="Gene3D" id="3.60.120.10">
    <property type="entry name" value="Anthranilate synthase"/>
    <property type="match status" value="1"/>
</dbReference>
<dbReference type="AlphaFoldDB" id="A0A4S4FJH0"/>
<dbReference type="Proteomes" id="UP000309133">
    <property type="component" value="Unassembled WGS sequence"/>
</dbReference>
<dbReference type="GO" id="GO:0000162">
    <property type="term" value="P:L-tryptophan biosynthetic process"/>
    <property type="evidence" value="ECO:0007669"/>
    <property type="project" value="TreeGrafter"/>
</dbReference>
<keyword evidence="3" id="KW-1185">Reference proteome</keyword>
<dbReference type="GO" id="GO:0046820">
    <property type="term" value="F:4-amino-4-deoxychorismate synthase activity"/>
    <property type="evidence" value="ECO:0007669"/>
    <property type="project" value="TreeGrafter"/>
</dbReference>
<organism evidence="2 3">
    <name type="scientific">Naasia lichenicola</name>
    <dbReference type="NCBI Taxonomy" id="2565933"/>
    <lineage>
        <taxon>Bacteria</taxon>
        <taxon>Bacillati</taxon>
        <taxon>Actinomycetota</taxon>
        <taxon>Actinomycetes</taxon>
        <taxon>Micrococcales</taxon>
        <taxon>Microbacteriaceae</taxon>
        <taxon>Naasia</taxon>
    </lineage>
</organism>
<dbReference type="InterPro" id="IPR015890">
    <property type="entry name" value="Chorismate_C"/>
</dbReference>
<evidence type="ECO:0000313" key="3">
    <source>
        <dbReference type="Proteomes" id="UP000309133"/>
    </source>
</evidence>
<dbReference type="Pfam" id="PF00425">
    <property type="entry name" value="Chorismate_bind"/>
    <property type="match status" value="1"/>
</dbReference>
<dbReference type="SUPFAM" id="SSF56322">
    <property type="entry name" value="ADC synthase"/>
    <property type="match status" value="1"/>
</dbReference>
<dbReference type="InterPro" id="IPR019999">
    <property type="entry name" value="Anth_synth_I-like"/>
</dbReference>
<feature type="domain" description="Chorismate-utilising enzyme C-terminal" evidence="1">
    <location>
        <begin position="206"/>
        <end position="461"/>
    </location>
</feature>
<accession>A0A4S4FJH0</accession>
<comment type="caution">
    <text evidence="2">The sequence shown here is derived from an EMBL/GenBank/DDBJ whole genome shotgun (WGS) entry which is preliminary data.</text>
</comment>
<dbReference type="PANTHER" id="PTHR11236">
    <property type="entry name" value="AMINOBENZOATE/ANTHRANILATE SYNTHASE"/>
    <property type="match status" value="1"/>
</dbReference>
<dbReference type="PRINTS" id="PR00095">
    <property type="entry name" value="ANTSNTHASEI"/>
</dbReference>
<sequence length="487" mass="52362">MATSPRVSRVIEAWVDPEIAFVELLAKEENAAWLDAGINVREGWSYLCMTGSSAYTLVGTPSVKQVAIAHLATARSARVTGSILEALESVTLPTQLDEDRASDESFSTDRFDLGWVGWVGFESGASAIGVDFADSTRPDSAMLFVDRLVAFDHDRGRMVLSTFSASGSGWLDHMERQLRRLVGAVALPLDTDDSTLAIGELRHTPSAYRSMILECQSRIAAGDAYQLCLTNQIAVKTRADPTTVYRRLRRTNPTPRGGLIKIAGLALASSSPELFLGVRTDGLIETRPIKGTRPRSAASDVDALLRRQLLESEKERAENVMIVDLMRNDLSRVAVLGSVQVPHLFTVEPYANVFQLVSTVTARLAPGVSPMTVVRSAFPAGSMSGAPKFSAMTILAGLERGPRGAYAGAFGYIGIGGSIRLSMTIRTVVIDRAHEVATIGTGGGITILSDPDEEIAEMLLKPAPVLTALGARLDIPIWTAAGNDFFR</sequence>